<proteinExistence type="predicted"/>
<evidence type="ECO:0000313" key="4">
    <source>
        <dbReference type="EMBL" id="SJM61633.1"/>
    </source>
</evidence>
<organism evidence="4 5">
    <name type="scientific">Arthrobacter rhombi</name>
    <dbReference type="NCBI Taxonomy" id="71253"/>
    <lineage>
        <taxon>Bacteria</taxon>
        <taxon>Bacillati</taxon>
        <taxon>Actinomycetota</taxon>
        <taxon>Actinomycetes</taxon>
        <taxon>Micrococcales</taxon>
        <taxon>Micrococcaceae</taxon>
        <taxon>Arthrobacter</taxon>
    </lineage>
</organism>
<dbReference type="InterPro" id="IPR001453">
    <property type="entry name" value="MoaB/Mog_dom"/>
</dbReference>
<dbReference type="PANTHER" id="PTHR43764:SF1">
    <property type="entry name" value="MOLYBDOPTERIN MOLYBDOTRANSFERASE"/>
    <property type="match status" value="1"/>
</dbReference>
<gene>
    <name evidence="4" type="ORF">FM101_06940</name>
</gene>
<sequence length="163" mass="16777">MNPGAIRRAGIIIASTRAASGGYTDRSAPIIGQWLEGHGFELAEPIIVPDGEPVGVALGDLLDSTPSLVITSGGTGLAPDDLTPEMTAPLLDREIPGIMEAIRAVGRTKTPYAALSRGHAGTVGQTLVLNLPGSPSGVRDALDVLDPLINHLCEQIEGGYGHV</sequence>
<comment type="pathway">
    <text evidence="1">Cofactor biosynthesis; molybdopterin biosynthesis.</text>
</comment>
<dbReference type="CDD" id="cd00886">
    <property type="entry name" value="MogA_MoaB"/>
    <property type="match status" value="1"/>
</dbReference>
<dbReference type="SMART" id="SM00852">
    <property type="entry name" value="MoCF_biosynth"/>
    <property type="match status" value="1"/>
</dbReference>
<evidence type="ECO:0000256" key="2">
    <source>
        <dbReference type="ARBA" id="ARBA00023150"/>
    </source>
</evidence>
<dbReference type="RefSeq" id="WP_086997385.1">
    <property type="nucleotide sequence ID" value="NZ_FUHW01000025.1"/>
</dbReference>
<evidence type="ECO:0000256" key="1">
    <source>
        <dbReference type="ARBA" id="ARBA00005046"/>
    </source>
</evidence>
<keyword evidence="5" id="KW-1185">Reference proteome</keyword>
<evidence type="ECO:0000313" key="5">
    <source>
        <dbReference type="Proteomes" id="UP000195913"/>
    </source>
</evidence>
<keyword evidence="2" id="KW-0501">Molybdenum cofactor biosynthesis</keyword>
<accession>A0A1R4G0M1</accession>
<dbReference type="InterPro" id="IPR036425">
    <property type="entry name" value="MoaB/Mog-like_dom_sf"/>
</dbReference>
<name>A0A1R4G0M1_9MICC</name>
<dbReference type="AlphaFoldDB" id="A0A1R4G0M1"/>
<dbReference type="Pfam" id="PF00994">
    <property type="entry name" value="MoCF_biosynth"/>
    <property type="match status" value="1"/>
</dbReference>
<dbReference type="SUPFAM" id="SSF53218">
    <property type="entry name" value="Molybdenum cofactor biosynthesis proteins"/>
    <property type="match status" value="1"/>
</dbReference>
<dbReference type="PANTHER" id="PTHR43764">
    <property type="entry name" value="MOLYBDENUM COFACTOR BIOSYNTHESIS"/>
    <property type="match status" value="1"/>
</dbReference>
<dbReference type="InterPro" id="IPR051920">
    <property type="entry name" value="MPT_Adenylyltrnsfr/MoaC-Rel"/>
</dbReference>
<dbReference type="Proteomes" id="UP000195913">
    <property type="component" value="Unassembled WGS sequence"/>
</dbReference>
<protein>
    <submittedName>
        <fullName evidence="4">Molybdenum cofactor biosynthesis protein MoaB</fullName>
    </submittedName>
</protein>
<dbReference type="Gene3D" id="3.40.980.10">
    <property type="entry name" value="MoaB/Mog-like domain"/>
    <property type="match status" value="1"/>
</dbReference>
<dbReference type="EMBL" id="FUHW01000025">
    <property type="protein sequence ID" value="SJM61633.1"/>
    <property type="molecule type" value="Genomic_DNA"/>
</dbReference>
<dbReference type="GO" id="GO:0006777">
    <property type="term" value="P:Mo-molybdopterin cofactor biosynthetic process"/>
    <property type="evidence" value="ECO:0007669"/>
    <property type="project" value="UniProtKB-KW"/>
</dbReference>
<reference evidence="4 5" key="1">
    <citation type="submission" date="2017-02" db="EMBL/GenBank/DDBJ databases">
        <authorList>
            <person name="Peterson S.W."/>
        </authorList>
    </citation>
    <scope>NUCLEOTIDE SEQUENCE [LARGE SCALE GENOMIC DNA]</scope>
    <source>
        <strain evidence="4 5">B Ar 00.02</strain>
    </source>
</reference>
<feature type="domain" description="MoaB/Mog" evidence="3">
    <location>
        <begin position="10"/>
        <end position="152"/>
    </location>
</feature>
<dbReference type="NCBIfam" id="TIGR00177">
    <property type="entry name" value="molyb_syn"/>
    <property type="match status" value="1"/>
</dbReference>
<evidence type="ECO:0000259" key="3">
    <source>
        <dbReference type="SMART" id="SM00852"/>
    </source>
</evidence>